<proteinExistence type="predicted"/>
<organism evidence="2 3">
    <name type="scientific">Candidatus Omnitrophus magneticus</name>
    <dbReference type="NCBI Taxonomy" id="1609969"/>
    <lineage>
        <taxon>Bacteria</taxon>
        <taxon>Pseudomonadati</taxon>
        <taxon>Candidatus Omnitrophota</taxon>
        <taxon>Candidatus Omnitrophus</taxon>
    </lineage>
</organism>
<dbReference type="EMBL" id="JYNY01000161">
    <property type="protein sequence ID" value="KJJ85434.1"/>
    <property type="molecule type" value="Genomic_DNA"/>
</dbReference>
<accession>A0A0F0CTS2</accession>
<gene>
    <name evidence="2" type="ORF">OMAG_000704</name>
</gene>
<sequence length="237" mass="28439">MTVILLAATFILYYAHYYFFRDMHHILIYLLGDIAFVPVQVLLVTLFLDRILTRQEQVARLNKLNMVIGTFFSEVGNELLKKLSDVNTDYEKLVIDFKILKEREDKYFFIMAKRWKQYDAIDIIESEDFVCLKSFLKEKRTFLLMLLENPNLLEHESFTNLLWAVFHLTDEFIFRKDLVNLPEKDKEHLIIDMKRVYPLILAEWINYMKHLKKAYPYLYSMAVRTNPFDRDASIVVK</sequence>
<reference evidence="2 3" key="1">
    <citation type="submission" date="2015-02" db="EMBL/GenBank/DDBJ databases">
        <title>Single-cell genomics of uncultivated deep-branching MTB reveals a conserved set of magnetosome genes.</title>
        <authorList>
            <person name="Kolinko S."/>
            <person name="Richter M."/>
            <person name="Glockner F.O."/>
            <person name="Brachmann A."/>
            <person name="Schuler D."/>
        </authorList>
    </citation>
    <scope>NUCLEOTIDE SEQUENCE [LARGE SCALE GENOMIC DNA]</scope>
    <source>
        <strain evidence="2">SKK-01</strain>
    </source>
</reference>
<comment type="caution">
    <text evidence="2">The sequence shown here is derived from an EMBL/GenBank/DDBJ whole genome shotgun (WGS) entry which is preliminary data.</text>
</comment>
<keyword evidence="1" id="KW-0472">Membrane</keyword>
<protein>
    <submittedName>
        <fullName evidence="2">Uncharacterized protein</fullName>
    </submittedName>
</protein>
<keyword evidence="1" id="KW-1133">Transmembrane helix</keyword>
<keyword evidence="3" id="KW-1185">Reference proteome</keyword>
<name>A0A0F0CTS2_9BACT</name>
<dbReference type="Proteomes" id="UP000033428">
    <property type="component" value="Unassembled WGS sequence"/>
</dbReference>
<keyword evidence="1" id="KW-0812">Transmembrane</keyword>
<feature type="transmembrane region" description="Helical" evidence="1">
    <location>
        <begin position="26"/>
        <end position="48"/>
    </location>
</feature>
<evidence type="ECO:0000313" key="2">
    <source>
        <dbReference type="EMBL" id="KJJ85434.1"/>
    </source>
</evidence>
<dbReference type="AlphaFoldDB" id="A0A0F0CTS2"/>
<dbReference type="PATRIC" id="fig|1609969.3.peg.764"/>
<evidence type="ECO:0000313" key="3">
    <source>
        <dbReference type="Proteomes" id="UP000033428"/>
    </source>
</evidence>
<evidence type="ECO:0000256" key="1">
    <source>
        <dbReference type="SAM" id="Phobius"/>
    </source>
</evidence>